<evidence type="ECO:0000313" key="3">
    <source>
        <dbReference type="EMBL" id="CDL00979.1"/>
    </source>
</evidence>
<dbReference type="EMBL" id="HG794546">
    <property type="protein sequence ID" value="CDK99176.1"/>
    <property type="molecule type" value="Genomic_DNA"/>
</dbReference>
<sequence length="129" mass="13977">MTNRRLSALMTAAERDIEAARRLLPEMPDQAIFHAQQAAEKMTRAVCEGEGLAVGRTHNIGQAAGSLPDGHVFKEDLLGLDNLSAAATAWRYPSPGGWFPAMPDPGDVEAALADIEALLPEIRDWLSER</sequence>
<dbReference type="Proteomes" id="UP000018922">
    <property type="component" value="Chromosome I"/>
</dbReference>
<dbReference type="KEGG" id="mgy:MGMSRv2__3764"/>
<organism evidence="2 4">
    <name type="scientific">Magnetospirillum gryphiswaldense (strain DSM 6361 / JCM 21280 / NBRC 15271 / MSR-1)</name>
    <dbReference type="NCBI Taxonomy" id="431944"/>
    <lineage>
        <taxon>Bacteria</taxon>
        <taxon>Pseudomonadati</taxon>
        <taxon>Pseudomonadota</taxon>
        <taxon>Alphaproteobacteria</taxon>
        <taxon>Rhodospirillales</taxon>
        <taxon>Rhodospirillaceae</taxon>
        <taxon>Magnetospirillum</taxon>
    </lineage>
</organism>
<gene>
    <name evidence="2" type="ordered locus">MGMSRv2__1961</name>
    <name evidence="3" type="ordered locus">MGMSRv2__3764</name>
</gene>
<dbReference type="KEGG" id="mgy:MGMSRv2__1961"/>
<reference evidence="2 4" key="1">
    <citation type="journal article" date="2014" name="Genome Announc.">
        <title>Complete genome sequence of Magnetospirillum gryphiswaldense MSR-1.</title>
        <authorList>
            <person name="Wang X."/>
            <person name="Wang Q."/>
            <person name="Zhang W."/>
            <person name="Wang Y."/>
            <person name="Li L."/>
            <person name="Wen T."/>
            <person name="Zhang T."/>
            <person name="Zhang Y."/>
            <person name="Xu J."/>
            <person name="Hu J."/>
            <person name="Li S."/>
            <person name="Liu L."/>
            <person name="Liu J."/>
            <person name="Jiang W."/>
            <person name="Tian J."/>
            <person name="Li Y."/>
            <person name="Schuler D."/>
            <person name="Wang L."/>
            <person name="Li J."/>
        </authorList>
    </citation>
    <scope>NUCLEOTIDE SEQUENCE [LARGE SCALE GENOMIC DNA]</scope>
    <source>
        <strain evidence="4">DSM 6361 / JCM 21280 / NBRC 15271 / MSR-1</strain>
        <strain evidence="2">MSR-1</strain>
    </source>
</reference>
<dbReference type="Pfam" id="PF05168">
    <property type="entry name" value="HEPN"/>
    <property type="match status" value="1"/>
</dbReference>
<name>V6F4E5_MAGGM</name>
<proteinExistence type="predicted"/>
<dbReference type="HOGENOM" id="CLU_123170_0_1_5"/>
<dbReference type="STRING" id="1430440.MGMSRv2__1961"/>
<dbReference type="EMBL" id="HG794546">
    <property type="protein sequence ID" value="CDL00979.1"/>
    <property type="molecule type" value="Genomic_DNA"/>
</dbReference>
<evidence type="ECO:0000313" key="4">
    <source>
        <dbReference type="Proteomes" id="UP000018922"/>
    </source>
</evidence>
<dbReference type="eggNOG" id="ENOG5031BWN">
    <property type="taxonomic scope" value="Bacteria"/>
</dbReference>
<dbReference type="Gene3D" id="1.20.120.330">
    <property type="entry name" value="Nucleotidyltransferases domain 2"/>
    <property type="match status" value="1"/>
</dbReference>
<feature type="domain" description="HEPN" evidence="1">
    <location>
        <begin position="8"/>
        <end position="121"/>
    </location>
</feature>
<protein>
    <submittedName>
        <fullName evidence="2">HEPN domain protein</fullName>
    </submittedName>
</protein>
<evidence type="ECO:0000313" key="2">
    <source>
        <dbReference type="EMBL" id="CDK99176.1"/>
    </source>
</evidence>
<dbReference type="AlphaFoldDB" id="V6F4E5"/>
<keyword evidence="4" id="KW-1185">Reference proteome</keyword>
<dbReference type="InterPro" id="IPR007842">
    <property type="entry name" value="HEPN_dom"/>
</dbReference>
<accession>V6F4E5</accession>
<evidence type="ECO:0000259" key="1">
    <source>
        <dbReference type="Pfam" id="PF05168"/>
    </source>
</evidence>
<dbReference type="SUPFAM" id="SSF81593">
    <property type="entry name" value="Nucleotidyltransferase substrate binding subunit/domain"/>
    <property type="match status" value="1"/>
</dbReference>